<keyword evidence="1" id="KW-0472">Membrane</keyword>
<sequence length="29" mass="3114">MDTIFISAIVCISLVALVGIGAMVYRKDN</sequence>
<evidence type="ECO:0000313" key="2">
    <source>
        <dbReference type="EMBL" id="AIS52920.1"/>
    </source>
</evidence>
<evidence type="ECO:0000256" key="1">
    <source>
        <dbReference type="SAM" id="Phobius"/>
    </source>
</evidence>
<feature type="transmembrane region" description="Helical" evidence="1">
    <location>
        <begin position="6"/>
        <end position="25"/>
    </location>
</feature>
<keyword evidence="1" id="KW-1133">Transmembrane helix</keyword>
<dbReference type="HOGENOM" id="CLU_3410416_0_0_9"/>
<reference evidence="3" key="1">
    <citation type="journal article" date="2015" name="Genome Announc.">
        <title>Whole-Genome Sequences of 80 Environmental and Clinical Isolates of Burkholderia pseudomallei.</title>
        <authorList>
            <person name="Johnson S.L."/>
            <person name="Baker A.L."/>
            <person name="Chain P.S."/>
            <person name="Currie B.J."/>
            <person name="Daligault H.E."/>
            <person name="Davenport K.W."/>
            <person name="Davis C.B."/>
            <person name="Inglis T.J."/>
            <person name="Kaestli M."/>
            <person name="Koren S."/>
            <person name="Mayo M."/>
            <person name="Merritt A.J."/>
            <person name="Price E.P."/>
            <person name="Sarovich D.S."/>
            <person name="Warner J."/>
            <person name="Rosovitz M.J."/>
        </authorList>
    </citation>
    <scope>NUCLEOTIDE SEQUENCE [LARGE SCALE GENOMIC DNA]</scope>
    <source>
        <strain evidence="3">DSM 2030</strain>
    </source>
</reference>
<dbReference type="EMBL" id="CP009170">
    <property type="protein sequence ID" value="AIS52920.1"/>
    <property type="molecule type" value="Genomic_DNA"/>
</dbReference>
<keyword evidence="3" id="KW-1185">Reference proteome</keyword>
<gene>
    <name evidence="2" type="ORF">TKV_c17690</name>
</gene>
<name>A0A097ASV9_THEKI</name>
<dbReference type="STRING" id="2325.TKV_c17690"/>
<keyword evidence="1" id="KW-0812">Transmembrane</keyword>
<dbReference type="AlphaFoldDB" id="A0A097ASV9"/>
<protein>
    <submittedName>
        <fullName evidence="2">Uncharacterized protein</fullName>
    </submittedName>
</protein>
<dbReference type="Proteomes" id="UP000029669">
    <property type="component" value="Chromosome"/>
</dbReference>
<organism evidence="2 3">
    <name type="scientific">Thermoanaerobacter kivui</name>
    <name type="common">Acetogenium kivui</name>
    <dbReference type="NCBI Taxonomy" id="2325"/>
    <lineage>
        <taxon>Bacteria</taxon>
        <taxon>Bacillati</taxon>
        <taxon>Bacillota</taxon>
        <taxon>Clostridia</taxon>
        <taxon>Thermoanaerobacterales</taxon>
        <taxon>Thermoanaerobacteraceae</taxon>
        <taxon>Thermoanaerobacter</taxon>
    </lineage>
</organism>
<dbReference type="KEGG" id="tki:TKV_c17690"/>
<evidence type="ECO:0000313" key="3">
    <source>
        <dbReference type="Proteomes" id="UP000029669"/>
    </source>
</evidence>
<accession>A0A097ASV9</accession>
<proteinExistence type="predicted"/>